<dbReference type="InterPro" id="IPR006311">
    <property type="entry name" value="TAT_signal"/>
</dbReference>
<dbReference type="AlphaFoldDB" id="A0A367WSW1"/>
<dbReference type="RefSeq" id="WP_114089860.1">
    <property type="nucleotide sequence ID" value="NZ_JPWH01000020.1"/>
</dbReference>
<dbReference type="EMBL" id="JPWH01000020">
    <property type="protein sequence ID" value="RCK44478.1"/>
    <property type="molecule type" value="Genomic_DNA"/>
</dbReference>
<organism evidence="1 2">
    <name type="scientific">Thalassospira profundimaris</name>
    <dbReference type="NCBI Taxonomy" id="502049"/>
    <lineage>
        <taxon>Bacteria</taxon>
        <taxon>Pseudomonadati</taxon>
        <taxon>Pseudomonadota</taxon>
        <taxon>Alphaproteobacteria</taxon>
        <taxon>Rhodospirillales</taxon>
        <taxon>Thalassospiraceae</taxon>
        <taxon>Thalassospira</taxon>
    </lineage>
</organism>
<evidence type="ECO:0000313" key="1">
    <source>
        <dbReference type="EMBL" id="RCK44478.1"/>
    </source>
</evidence>
<comment type="caution">
    <text evidence="1">The sequence shown here is derived from an EMBL/GenBank/DDBJ whole genome shotgun (WGS) entry which is preliminary data.</text>
</comment>
<dbReference type="InterPro" id="IPR011047">
    <property type="entry name" value="Quinoprotein_ADH-like_sf"/>
</dbReference>
<dbReference type="InterPro" id="IPR008311">
    <property type="entry name" value="UCP028101"/>
</dbReference>
<dbReference type="SUPFAM" id="SSF50998">
    <property type="entry name" value="Quinoprotein alcohol dehydrogenase-like"/>
    <property type="match status" value="1"/>
</dbReference>
<dbReference type="PIRSF" id="PIRSF028101">
    <property type="entry name" value="UCP028101"/>
    <property type="match status" value="1"/>
</dbReference>
<dbReference type="Proteomes" id="UP000252517">
    <property type="component" value="Unassembled WGS sequence"/>
</dbReference>
<dbReference type="Gene3D" id="2.130.10.10">
    <property type="entry name" value="YVTN repeat-like/Quinoprotein amine dehydrogenase"/>
    <property type="match status" value="1"/>
</dbReference>
<reference evidence="1 2" key="1">
    <citation type="submission" date="2014-07" db="EMBL/GenBank/DDBJ databases">
        <title>Draft genome sequence of Thalassospira profundimaris S25-3-2.</title>
        <authorList>
            <person name="Lai Q."/>
            <person name="Shao Z."/>
        </authorList>
    </citation>
    <scope>NUCLEOTIDE SEQUENCE [LARGE SCALE GENOMIC DNA]</scope>
    <source>
        <strain evidence="1 2">S25-3-2</strain>
    </source>
</reference>
<evidence type="ECO:0008006" key="3">
    <source>
        <dbReference type="Google" id="ProtNLM"/>
    </source>
</evidence>
<proteinExistence type="predicted"/>
<accession>A0A367WSW1</accession>
<dbReference type="PROSITE" id="PS51318">
    <property type="entry name" value="TAT"/>
    <property type="match status" value="1"/>
</dbReference>
<dbReference type="OrthoDB" id="5624218at2"/>
<protein>
    <recommendedName>
        <fullName evidence="3">Twin-arginine translocation pathway signal</fullName>
    </recommendedName>
</protein>
<dbReference type="InterPro" id="IPR015943">
    <property type="entry name" value="WD40/YVTN_repeat-like_dom_sf"/>
</dbReference>
<gene>
    <name evidence="1" type="ORF">TH25_19690</name>
</gene>
<evidence type="ECO:0000313" key="2">
    <source>
        <dbReference type="Proteomes" id="UP000252517"/>
    </source>
</evidence>
<name>A0A367WSW1_9PROT</name>
<dbReference type="STRING" id="502049.TH15_20380"/>
<dbReference type="Pfam" id="PF07433">
    <property type="entry name" value="DUF1513"/>
    <property type="match status" value="1"/>
</dbReference>
<sequence>MPLTETDFNFGRRDVLRLIGLGGAITFLPAGFARAAADVTAPEDRAVYISASAGNHDDFYVSAFNATGKILYEQPLPGRGHDIGLRPNHVDVAAVERRPGLYALILNRHTGEVRATLKSPEDRRFYGHSIYSNDGRYLYITENDFENARGVVSVWDAQNGYKRVAEFDSYGMGPHELHLLPDGESIAIANGGLKTHPDFDGRTPLNIDTMAPNLTVIDRKTGEKLYQTRLKDDWHKLSIRHIDVARDGTIATGFQYHGGLNDEVPLVGVWKPGKTDLHALEAPDNVQYRMRQYCGSVRFDASGSVFAISCPRGGVITFWDAHNHTFLTNIAAPDGCGLAATDRKGEFVGTSGLGDGWRMDALNRKREELPDDSLKSLKWDNHLRRIAI</sequence>